<accession>A0ABV5PW53</accession>
<protein>
    <submittedName>
        <fullName evidence="1">Uncharacterized protein</fullName>
    </submittedName>
</protein>
<comment type="caution">
    <text evidence="1">The sequence shown here is derived from an EMBL/GenBank/DDBJ whole genome shotgun (WGS) entry which is preliminary data.</text>
</comment>
<evidence type="ECO:0000313" key="1">
    <source>
        <dbReference type="EMBL" id="MFB9527440.1"/>
    </source>
</evidence>
<reference evidence="1 2" key="1">
    <citation type="submission" date="2024-09" db="EMBL/GenBank/DDBJ databases">
        <authorList>
            <person name="Sun Q."/>
            <person name="Mori K."/>
        </authorList>
    </citation>
    <scope>NUCLEOTIDE SEQUENCE [LARGE SCALE GENOMIC DNA]</scope>
    <source>
        <strain evidence="1 2">JCM 3323</strain>
    </source>
</reference>
<proteinExistence type="predicted"/>
<dbReference type="Proteomes" id="UP001589646">
    <property type="component" value="Unassembled WGS sequence"/>
</dbReference>
<dbReference type="EMBL" id="JBHMCE010000004">
    <property type="protein sequence ID" value="MFB9527440.1"/>
    <property type="molecule type" value="Genomic_DNA"/>
</dbReference>
<keyword evidence="2" id="KW-1185">Reference proteome</keyword>
<name>A0ABV5PW53_9ACTN</name>
<sequence>MEPTTEEKAGLNTALNEASWLEMKIDEGSRRATLLMDVLTLPADGPAPTDSTVTLELRGLSRLVGSYRRGLWSDPDADVLPLTVRELEVVIHDCGACPVYGWEFLDPPEENWSDWRHRLSLDIELSPAPGAHVLELFQETRQGQLHHLDVRFWFDELRIFDPNDEEMALADFIRGGIRWWDAMYAGDPRTASSGIVPGGASESKA</sequence>
<evidence type="ECO:0000313" key="2">
    <source>
        <dbReference type="Proteomes" id="UP001589646"/>
    </source>
</evidence>
<organism evidence="1 2">
    <name type="scientific">Nonomuraea roseola</name>
    <dbReference type="NCBI Taxonomy" id="46179"/>
    <lineage>
        <taxon>Bacteria</taxon>
        <taxon>Bacillati</taxon>
        <taxon>Actinomycetota</taxon>
        <taxon>Actinomycetes</taxon>
        <taxon>Streptosporangiales</taxon>
        <taxon>Streptosporangiaceae</taxon>
        <taxon>Nonomuraea</taxon>
    </lineage>
</organism>
<dbReference type="RefSeq" id="WP_346127401.1">
    <property type="nucleotide sequence ID" value="NZ_BAAAXC010000015.1"/>
</dbReference>
<gene>
    <name evidence="1" type="ORF">ACFFRN_12530</name>
</gene>